<dbReference type="Proteomes" id="UP000816034">
    <property type="component" value="Unassembled WGS sequence"/>
</dbReference>
<gene>
    <name evidence="1" type="ORF">C9374_006289</name>
</gene>
<dbReference type="PANTHER" id="PTHR45752:SF187">
    <property type="entry name" value="LEUCINE-RICH REPEAT AND IQ DOMAIN-CONTAINING PROTEIN 4"/>
    <property type="match status" value="1"/>
</dbReference>
<dbReference type="InterPro" id="IPR001611">
    <property type="entry name" value="Leu-rich_rpt"/>
</dbReference>
<evidence type="ECO:0000313" key="1">
    <source>
        <dbReference type="EMBL" id="KAG2381300.1"/>
    </source>
</evidence>
<dbReference type="PROSITE" id="PS51450">
    <property type="entry name" value="LRR"/>
    <property type="match status" value="1"/>
</dbReference>
<reference evidence="1 2" key="1">
    <citation type="journal article" date="2018" name="BMC Genomics">
        <title>The genome of Naegleria lovaniensis, the basis for a comparative approach to unravel pathogenicity factors of the human pathogenic amoeba N. fowleri.</title>
        <authorList>
            <person name="Liechti N."/>
            <person name="Schurch N."/>
            <person name="Bruggmann R."/>
            <person name="Wittwer M."/>
        </authorList>
    </citation>
    <scope>NUCLEOTIDE SEQUENCE [LARGE SCALE GENOMIC DNA]</scope>
    <source>
        <strain evidence="1 2">ATCC 30569</strain>
    </source>
</reference>
<dbReference type="InterPro" id="IPR050715">
    <property type="entry name" value="LRR-SigEffector_domain"/>
</dbReference>
<name>A0AA88GNQ9_NAELO</name>
<evidence type="ECO:0000313" key="2">
    <source>
        <dbReference type="Proteomes" id="UP000816034"/>
    </source>
</evidence>
<dbReference type="InterPro" id="IPR032675">
    <property type="entry name" value="LRR_dom_sf"/>
</dbReference>
<proteinExistence type="predicted"/>
<dbReference type="Gene3D" id="3.80.10.10">
    <property type="entry name" value="Ribonuclease Inhibitor"/>
    <property type="match status" value="2"/>
</dbReference>
<dbReference type="PANTHER" id="PTHR45752">
    <property type="entry name" value="LEUCINE-RICH REPEAT-CONTAINING"/>
    <property type="match status" value="1"/>
</dbReference>
<dbReference type="RefSeq" id="XP_044546980.1">
    <property type="nucleotide sequence ID" value="XM_044696132.1"/>
</dbReference>
<organism evidence="1 2">
    <name type="scientific">Naegleria lovaniensis</name>
    <name type="common">Amoeba</name>
    <dbReference type="NCBI Taxonomy" id="51637"/>
    <lineage>
        <taxon>Eukaryota</taxon>
        <taxon>Discoba</taxon>
        <taxon>Heterolobosea</taxon>
        <taxon>Tetramitia</taxon>
        <taxon>Eutetramitia</taxon>
        <taxon>Vahlkampfiidae</taxon>
        <taxon>Naegleria</taxon>
    </lineage>
</organism>
<sequence length="811" mass="94576">MKTWKKHSINNNNSCSSIIKIAKYYYYNSINTIEIISQQFGNGFGSIKTNNFIRAALDGFENLDASSSYPFDLDHFDPFEEPQIFSNKPSPVFVCDARNIPADVWLHICSFLPVRVLYVLVTSSKFFFRVLIAYRSQFNASSDIVSRYSRMGYNYLLEKFLFDAFRDYGVVITDKSRQQFPQPMPYLQTHEKSNDTATRVRKRFFNRRTELLQDLRQRNLLAVCWGQLDIEHADMVAKPRYLSLMDMRISGNNVSILMSRRNLAEMVDDEVNTYGFTEDIYDHPPQNSWTLFMNHVFSPELRSLSINDCHFSLDIRFDWDQLNLYQHCPNLTKIEIKLYEKYCDWICESLITLPNIANLVLLPHSEITKVFYDAVMTRLYSGQTKKENHLAKLKQLHILESLKFTEPLTFLTDCSNTLQSLTITIRSNDDIQYFPSSLKELSICFERASNTIPPKIKLKHLEKLAITGAKANREQIDNLLRACASTLKHLTIDPDIGIEYPIPKELPSLKNVHSCFIHSFSRPTTSEDLTYITSFLKNNFRTLNLSGFSVNYTKSIISALPKTLTELYLEGTISQLPTHIKLQKFSFTINGHQPAIVHAIDTSFWKDSLKELVVNGNPQPNGSLTDNISKLKILEKLVLISIGFETIPASIYKLKNLKHLDLSQNNLKKISKHIAYMENLEFLDISKNKITKMDMTVLKLMKKLERVEFDSNPFIPTYESTLTFKNWLYYPTFNTITTACKNRFLEKKSHKQLYNITLIRITWFVELYKHVRFVINFEYFNNKRQKTERKSFRGAMDKVYCQIYEWDLIQP</sequence>
<dbReference type="AlphaFoldDB" id="A0AA88GNQ9"/>
<dbReference type="Pfam" id="PF13855">
    <property type="entry name" value="LRR_8"/>
    <property type="match status" value="1"/>
</dbReference>
<evidence type="ECO:0008006" key="3">
    <source>
        <dbReference type="Google" id="ProtNLM"/>
    </source>
</evidence>
<protein>
    <recommendedName>
        <fullName evidence="3">F-box domain-containing protein</fullName>
    </recommendedName>
</protein>
<comment type="caution">
    <text evidence="1">The sequence shown here is derived from an EMBL/GenBank/DDBJ whole genome shotgun (WGS) entry which is preliminary data.</text>
</comment>
<keyword evidence="2" id="KW-1185">Reference proteome</keyword>
<accession>A0AA88GNQ9</accession>
<dbReference type="EMBL" id="PYSW02000027">
    <property type="protein sequence ID" value="KAG2381300.1"/>
    <property type="molecule type" value="Genomic_DNA"/>
</dbReference>
<dbReference type="GeneID" id="68098743"/>
<dbReference type="SUPFAM" id="SSF52047">
    <property type="entry name" value="RNI-like"/>
    <property type="match status" value="1"/>
</dbReference>